<feature type="domain" description="FAM86 N-terminal" evidence="3">
    <location>
        <begin position="10"/>
        <end position="102"/>
    </location>
</feature>
<dbReference type="Proteomes" id="UP000007241">
    <property type="component" value="Unassembled WGS sequence"/>
</dbReference>
<dbReference type="GO" id="GO:0016279">
    <property type="term" value="F:protein-lysine N-methyltransferase activity"/>
    <property type="evidence" value="ECO:0000318"/>
    <property type="project" value="GO_Central"/>
</dbReference>
<keyword evidence="5" id="KW-1185">Reference proteome</keyword>
<comment type="similarity">
    <text evidence="1">Belongs to the class I-like SAM-binding methyltransferase superfamily. EEF2KMT family.</text>
</comment>
<dbReference type="PANTHER" id="PTHR14614:SF130">
    <property type="entry name" value="PROTEIN-LYSINE N-METHYLTRANSFERASE EEF2KMT"/>
    <property type="match status" value="1"/>
</dbReference>
<reference evidence="4 5" key="1">
    <citation type="submission" date="2009-12" db="EMBL/GenBank/DDBJ databases">
        <title>The draft genome of Batrachochytrium dendrobatidis.</title>
        <authorList>
            <consortium name="US DOE Joint Genome Institute (JGI-PGF)"/>
            <person name="Kuo A."/>
            <person name="Salamov A."/>
            <person name="Schmutz J."/>
            <person name="Lucas S."/>
            <person name="Pitluck S."/>
            <person name="Rosenblum E."/>
            <person name="Stajich J."/>
            <person name="Eisen M."/>
            <person name="Grigoriev I.V."/>
        </authorList>
    </citation>
    <scope>NUCLEOTIDE SEQUENCE [LARGE SCALE GENOMIC DNA]</scope>
    <source>
        <strain evidence="5">JAM81 / FGSC 10211</strain>
    </source>
</reference>
<dbReference type="HOGENOM" id="CLU_038942_1_2_1"/>
<evidence type="ECO:0000313" key="4">
    <source>
        <dbReference type="EMBL" id="EGF79817.1"/>
    </source>
</evidence>
<dbReference type="STRING" id="684364.F4P4H7"/>
<dbReference type="GeneID" id="18241302"/>
<dbReference type="PANTHER" id="PTHR14614">
    <property type="entry name" value="HEPATOCELLULAR CARCINOMA-ASSOCIATED ANTIGEN"/>
    <property type="match status" value="1"/>
</dbReference>
<dbReference type="SUPFAM" id="SSF53335">
    <property type="entry name" value="S-adenosyl-L-methionine-dependent methyltransferases"/>
    <property type="match status" value="1"/>
</dbReference>
<dbReference type="RefSeq" id="XP_006679614.1">
    <property type="nucleotide sequence ID" value="XM_006679551.1"/>
</dbReference>
<organism evidence="4 5">
    <name type="scientific">Batrachochytrium dendrobatidis (strain JAM81 / FGSC 10211)</name>
    <name type="common">Frog chytrid fungus</name>
    <dbReference type="NCBI Taxonomy" id="684364"/>
    <lineage>
        <taxon>Eukaryota</taxon>
        <taxon>Fungi</taxon>
        <taxon>Fungi incertae sedis</taxon>
        <taxon>Chytridiomycota</taxon>
        <taxon>Chytridiomycota incertae sedis</taxon>
        <taxon>Chytridiomycetes</taxon>
        <taxon>Rhizophydiales</taxon>
        <taxon>Rhizophydiales incertae sedis</taxon>
        <taxon>Batrachochytrium</taxon>
    </lineage>
</organism>
<evidence type="ECO:0000256" key="2">
    <source>
        <dbReference type="ARBA" id="ARBA00022679"/>
    </source>
</evidence>
<proteinExistence type="inferred from homology"/>
<sequence>MNAINPSLLTIERQFWQNVPMRSFQWGDSMHALQDPNVQDQLLLQLNLLSMPTNHITCKTNSSQLQLRVSKQYMTRFLKGLTKTLEAANIKLSEQLYVTLANTIGAIDEPETICHRYYFLPQPFLDKENPINLYHYQKIALVEEIADISQGTTGLRTWQAGLRMIEYMALDEPDLVVGRRVLELGSGIGLLGLAISLMGAKSVCMTDVADSVLDRLSVNIALNTLPSESSIQTMKLDWEWTDAQTLDAINQIHAGFDVIVGADIVYSPLLIDPLVNTITNLLKASNLPAMAECWISSTKRHEATQQLFQDRLNASGLVVTSIPLKPAHWFHYDENANSVQILHIKLE</sequence>
<evidence type="ECO:0000259" key="3">
    <source>
        <dbReference type="Pfam" id="PF14904"/>
    </source>
</evidence>
<dbReference type="AlphaFoldDB" id="F4P4H7"/>
<dbReference type="Gene3D" id="3.40.50.150">
    <property type="entry name" value="Vaccinia Virus protein VP39"/>
    <property type="match status" value="1"/>
</dbReference>
<dbReference type="InterPro" id="IPR019410">
    <property type="entry name" value="Methyltransf_16"/>
</dbReference>
<dbReference type="InterPro" id="IPR029426">
    <property type="entry name" value="FAM86_N"/>
</dbReference>
<dbReference type="EMBL" id="GL882885">
    <property type="protein sequence ID" value="EGF79817.1"/>
    <property type="molecule type" value="Genomic_DNA"/>
</dbReference>
<dbReference type="OMA" id="PIRTYRI"/>
<dbReference type="Pfam" id="PF10294">
    <property type="entry name" value="Methyltransf_16"/>
    <property type="match status" value="1"/>
</dbReference>
<evidence type="ECO:0000313" key="5">
    <source>
        <dbReference type="Proteomes" id="UP000007241"/>
    </source>
</evidence>
<dbReference type="InParanoid" id="F4P4H7"/>
<protein>
    <recommendedName>
        <fullName evidence="3">FAM86 N-terminal domain-containing protein</fullName>
    </recommendedName>
</protein>
<dbReference type="InterPro" id="IPR029063">
    <property type="entry name" value="SAM-dependent_MTases_sf"/>
</dbReference>
<name>F4P4H7_BATDJ</name>
<gene>
    <name evidence="4" type="ORF">BATDEDRAFT_37088</name>
</gene>
<evidence type="ECO:0000256" key="1">
    <source>
        <dbReference type="ARBA" id="ARBA00005511"/>
    </source>
</evidence>
<dbReference type="Pfam" id="PF14904">
    <property type="entry name" value="FAM86"/>
    <property type="match status" value="1"/>
</dbReference>
<dbReference type="OrthoDB" id="194386at2759"/>
<accession>F4P4H7</accession>
<dbReference type="FunCoup" id="F4P4H7">
    <property type="interactions" value="358"/>
</dbReference>
<keyword evidence="2" id="KW-0808">Transferase</keyword>